<gene>
    <name evidence="1" type="ORF">GCM10009682_20610</name>
</gene>
<protein>
    <recommendedName>
        <fullName evidence="3">Amidohydrolase</fullName>
    </recommendedName>
</protein>
<evidence type="ECO:0008006" key="3">
    <source>
        <dbReference type="Google" id="ProtNLM"/>
    </source>
</evidence>
<reference evidence="1 2" key="1">
    <citation type="journal article" date="2019" name="Int. J. Syst. Evol. Microbiol.">
        <title>The Global Catalogue of Microorganisms (GCM) 10K type strain sequencing project: providing services to taxonomists for standard genome sequencing and annotation.</title>
        <authorList>
            <consortium name="The Broad Institute Genomics Platform"/>
            <consortium name="The Broad Institute Genome Sequencing Center for Infectious Disease"/>
            <person name="Wu L."/>
            <person name="Ma J."/>
        </authorList>
    </citation>
    <scope>NUCLEOTIDE SEQUENCE [LARGE SCALE GENOMIC DNA]</scope>
    <source>
        <strain evidence="1 2">JCM 13250</strain>
    </source>
</reference>
<dbReference type="Proteomes" id="UP001500218">
    <property type="component" value="Unassembled WGS sequence"/>
</dbReference>
<proteinExistence type="predicted"/>
<dbReference type="EMBL" id="BAAALT010000053">
    <property type="protein sequence ID" value="GAA1798870.1"/>
    <property type="molecule type" value="Genomic_DNA"/>
</dbReference>
<organism evidence="1 2">
    <name type="scientific">Luedemannella flava</name>
    <dbReference type="NCBI Taxonomy" id="349316"/>
    <lineage>
        <taxon>Bacteria</taxon>
        <taxon>Bacillati</taxon>
        <taxon>Actinomycetota</taxon>
        <taxon>Actinomycetes</taxon>
        <taxon>Micromonosporales</taxon>
        <taxon>Micromonosporaceae</taxon>
        <taxon>Luedemannella</taxon>
    </lineage>
</organism>
<evidence type="ECO:0000313" key="2">
    <source>
        <dbReference type="Proteomes" id="UP001500218"/>
    </source>
</evidence>
<dbReference type="RefSeq" id="WP_344128801.1">
    <property type="nucleotide sequence ID" value="NZ_BAAALT010000053.1"/>
</dbReference>
<sequence length="77" mass="8057">MIIDAHHHLWTADYAWLADPARTAGLGEVAAARLDEHRALHAGGAQVAAQVDDGVVAPDPDVFAGTAARTYRLGTLA</sequence>
<keyword evidence="2" id="KW-1185">Reference proteome</keyword>
<evidence type="ECO:0000313" key="1">
    <source>
        <dbReference type="EMBL" id="GAA1798870.1"/>
    </source>
</evidence>
<accession>A0ABN2LTD7</accession>
<name>A0ABN2LTD7_9ACTN</name>
<comment type="caution">
    <text evidence="1">The sequence shown here is derived from an EMBL/GenBank/DDBJ whole genome shotgun (WGS) entry which is preliminary data.</text>
</comment>